<feature type="domain" description="Beta-galactosidase trimerisation" evidence="1">
    <location>
        <begin position="370"/>
        <end position="433"/>
    </location>
</feature>
<keyword evidence="3" id="KW-1185">Reference proteome</keyword>
<dbReference type="SUPFAM" id="SSF51445">
    <property type="entry name" value="(Trans)glycosidases"/>
    <property type="match status" value="1"/>
</dbReference>
<organism evidence="2 3">
    <name type="scientific">Cohnella phaseoli</name>
    <dbReference type="NCBI Taxonomy" id="456490"/>
    <lineage>
        <taxon>Bacteria</taxon>
        <taxon>Bacillati</taxon>
        <taxon>Bacillota</taxon>
        <taxon>Bacilli</taxon>
        <taxon>Bacillales</taxon>
        <taxon>Paenibacillaceae</taxon>
        <taxon>Cohnella</taxon>
    </lineage>
</organism>
<dbReference type="CDD" id="cd03143">
    <property type="entry name" value="A4_beta-galactosidase_middle_domain"/>
    <property type="match status" value="1"/>
</dbReference>
<accession>A0A3D9JRZ0</accession>
<evidence type="ECO:0000313" key="3">
    <source>
        <dbReference type="Proteomes" id="UP000256977"/>
    </source>
</evidence>
<dbReference type="OrthoDB" id="9780891at2"/>
<dbReference type="GO" id="GO:0004565">
    <property type="term" value="F:beta-galactosidase activity"/>
    <property type="evidence" value="ECO:0007669"/>
    <property type="project" value="InterPro"/>
</dbReference>
<proteinExistence type="predicted"/>
<dbReference type="Gene3D" id="3.40.50.880">
    <property type="match status" value="1"/>
</dbReference>
<dbReference type="GO" id="GO:0005975">
    <property type="term" value="P:carbohydrate metabolic process"/>
    <property type="evidence" value="ECO:0007669"/>
    <property type="project" value="InterPro"/>
</dbReference>
<reference evidence="2 3" key="1">
    <citation type="submission" date="2018-07" db="EMBL/GenBank/DDBJ databases">
        <title>Genomic Encyclopedia of Type Strains, Phase III (KMG-III): the genomes of soil and plant-associated and newly described type strains.</title>
        <authorList>
            <person name="Whitman W."/>
        </authorList>
    </citation>
    <scope>NUCLEOTIDE SEQUENCE [LARGE SCALE GENOMIC DNA]</scope>
    <source>
        <strain evidence="2 3">CECT 7287</strain>
    </source>
</reference>
<gene>
    <name evidence="2" type="ORF">DFP98_11254</name>
</gene>
<dbReference type="InterPro" id="IPR017853">
    <property type="entry name" value="GH"/>
</dbReference>
<dbReference type="AlphaFoldDB" id="A0A3D9JRZ0"/>
<dbReference type="InterPro" id="IPR029062">
    <property type="entry name" value="Class_I_gatase-like"/>
</dbReference>
<name>A0A3D9JRZ0_9BACL</name>
<dbReference type="Proteomes" id="UP000256977">
    <property type="component" value="Unassembled WGS sequence"/>
</dbReference>
<dbReference type="EMBL" id="QRDZ01000012">
    <property type="protein sequence ID" value="RED76337.1"/>
    <property type="molecule type" value="Genomic_DNA"/>
</dbReference>
<sequence>MNRLASRQVHLDFHTSEWIPQVGERFDKQQFQQALLAGKVNSITVFAKCHHGWSYYPTHAGKIHPTLQMDLLGAQIEAAHEIGVRAPIYITVGFSANDAEAHPDWVVKNQDGSLVSIGIDPQAKREDKRPEVSWKFLCPSGGYADLIYAQTKEVCDAYEVDGLFYDICFWSLCWCDTCKAGMVESGLDPTSEISARLYHKLKWQRFMSGCTKVIREKHSDASIFFNGSASPYEPEWHDGQTHFELEDLPTTWGGYDKMPSRAKYFARSGKDYLGMTGKFHTSWGEFGGFKSKNALRYEVAALLTYGARCSIGDQLHPSGEMDMETYRLIGEAYQYVEQIEPWCYDITETTRLGIVLSREVKSDEGLVKMLLEGQLDFDIVLDNEDLSRFDTVILPDCILLDSKQAERFHAYLQQGGSLFLTGKSGLNVEKNRFLIDIGAEYEGPSMFEDDYLRLHEPGWEGLVKSPVLCYEGAEQLTMTDGEVLASVLKPYFNRTYAQYCSHQNTPYQLEASNQPGVIRKGNVVYLAHSVCKLYYDHGAQFHRDYFLQALKLVYQNAVMQVNMPSSGRARFVKQQANDRYVLHLLYATPIQRGRTLVIDDLPPLYDVDVRVSIMETVNRVYLVPQGQEISFVQLGTQVELKVPKLECHQMVVFDYTPK</sequence>
<dbReference type="RefSeq" id="WP_116061633.1">
    <property type="nucleotide sequence ID" value="NZ_QRDZ01000012.1"/>
</dbReference>
<evidence type="ECO:0000259" key="1">
    <source>
        <dbReference type="Pfam" id="PF08532"/>
    </source>
</evidence>
<dbReference type="Gene3D" id="3.20.20.80">
    <property type="entry name" value="Glycosidases"/>
    <property type="match status" value="1"/>
</dbReference>
<dbReference type="SUPFAM" id="SSF52317">
    <property type="entry name" value="Class I glutamine amidotransferase-like"/>
    <property type="match status" value="1"/>
</dbReference>
<evidence type="ECO:0000313" key="2">
    <source>
        <dbReference type="EMBL" id="RED76337.1"/>
    </source>
</evidence>
<dbReference type="Pfam" id="PF14871">
    <property type="entry name" value="GHL6"/>
    <property type="match status" value="1"/>
</dbReference>
<dbReference type="InterPro" id="IPR013738">
    <property type="entry name" value="Beta_galactosidase_Trimer"/>
</dbReference>
<protein>
    <submittedName>
        <fullName evidence="2">Beta-galactosidase-like protein</fullName>
    </submittedName>
</protein>
<comment type="caution">
    <text evidence="2">The sequence shown here is derived from an EMBL/GenBank/DDBJ whole genome shotgun (WGS) entry which is preliminary data.</text>
</comment>
<dbReference type="Pfam" id="PF08532">
    <property type="entry name" value="Glyco_hydro_42M"/>
    <property type="match status" value="1"/>
</dbReference>
<dbReference type="InterPro" id="IPR028212">
    <property type="entry name" value="GHL6"/>
</dbReference>